<accession>A0A2A4B3C0</accession>
<dbReference type="RefSeq" id="WP_096343820.1">
    <property type="nucleotide sequence ID" value="NZ_NWMW01000002.1"/>
</dbReference>
<feature type="transmembrane region" description="Helical" evidence="9">
    <location>
        <begin position="35"/>
        <end position="56"/>
    </location>
</feature>
<evidence type="ECO:0000256" key="6">
    <source>
        <dbReference type="ARBA" id="ARBA00022692"/>
    </source>
</evidence>
<evidence type="ECO:0000256" key="5">
    <source>
        <dbReference type="ARBA" id="ARBA00022519"/>
    </source>
</evidence>
<dbReference type="SUPFAM" id="SSF111369">
    <property type="entry name" value="HlyD-like secretion proteins"/>
    <property type="match status" value="1"/>
</dbReference>
<feature type="domain" description="AprE-like beta-barrel" evidence="11">
    <location>
        <begin position="329"/>
        <end position="416"/>
    </location>
</feature>
<evidence type="ECO:0000313" key="13">
    <source>
        <dbReference type="Proteomes" id="UP000218366"/>
    </source>
</evidence>
<comment type="subcellular location">
    <subcellularLocation>
        <location evidence="1 9">Cell inner membrane</location>
        <topology evidence="1 9">Single-pass membrane protein</topology>
    </subcellularLocation>
</comment>
<comment type="caution">
    <text evidence="12">The sequence shown here is derived from an EMBL/GenBank/DDBJ whole genome shotgun (WGS) entry which is preliminary data.</text>
</comment>
<dbReference type="NCBIfam" id="TIGR01843">
    <property type="entry name" value="type_I_hlyD"/>
    <property type="match status" value="1"/>
</dbReference>
<keyword evidence="7 9" id="KW-1133">Transmembrane helix</keyword>
<evidence type="ECO:0000256" key="7">
    <source>
        <dbReference type="ARBA" id="ARBA00022989"/>
    </source>
</evidence>
<evidence type="ECO:0000256" key="9">
    <source>
        <dbReference type="RuleBase" id="RU365093"/>
    </source>
</evidence>
<reference evidence="12 13" key="1">
    <citation type="submission" date="2017-09" db="EMBL/GenBank/DDBJ databases">
        <title>Sphingomonas spermidinifaciens 9NM-10, whole genome shotgun sequence.</title>
        <authorList>
            <person name="Feng G."/>
            <person name="Zhu H."/>
        </authorList>
    </citation>
    <scope>NUCLEOTIDE SEQUENCE [LARGE SCALE GENOMIC DNA]</scope>
    <source>
        <strain evidence="12 13">9NM-10</strain>
    </source>
</reference>
<dbReference type="Pfam" id="PF26002">
    <property type="entry name" value="Beta-barrel_AprE"/>
    <property type="match status" value="1"/>
</dbReference>
<evidence type="ECO:0000256" key="3">
    <source>
        <dbReference type="ARBA" id="ARBA00022448"/>
    </source>
</evidence>
<keyword evidence="5 9" id="KW-0997">Cell inner membrane</keyword>
<dbReference type="PANTHER" id="PTHR30386:SF17">
    <property type="entry name" value="ALKALINE PROTEASE SECRETION PROTEIN APRE"/>
    <property type="match status" value="1"/>
</dbReference>
<keyword evidence="13" id="KW-1185">Reference proteome</keyword>
<dbReference type="InterPro" id="IPR010129">
    <property type="entry name" value="T1SS_HlyD"/>
</dbReference>
<sequence length="439" mass="46781">MKLDFLHSGGAAPGGRAFAIWEPAAPRSLDDARHIVRTGLIVAGLFFGALLAFAFLAPISGAAMAPGEVTTSGDRIVIQPAAGGVVTRLLVREGQWVKAGQSLVELNGVRSAAAFEQAEARRDALLARQARLVAQRDDSASITYPAPIVARRNQSAVAAAIATEDAIFRRHREIRDAERGMAAADTDAAVATRTGAQRQLALIRDELAVMRGLYEKGYARRTQVRALERAATELETQTITGGAGIAKTRLEQARLSESQMVQIVSELGQVEAQLAQLGPALRVSRYDASLAELRTPVSGRVYGVAGVGQGAVVAGGTTLMQVVPDRRALVVEARIKPQDIDDVRVGQTTRLRFTSVNPRTHGSVDGRVTTLSPAPISERTGQYYRAQIIVSDPDALVAQGVRLQPGLPVSATVETQARTLADYLLAPLGDAFSRAFREN</sequence>
<evidence type="ECO:0000259" key="10">
    <source>
        <dbReference type="Pfam" id="PF25994"/>
    </source>
</evidence>
<dbReference type="AlphaFoldDB" id="A0A2A4B3C0"/>
<dbReference type="OrthoDB" id="9810980at2"/>
<dbReference type="Gene3D" id="2.40.50.100">
    <property type="match status" value="1"/>
</dbReference>
<dbReference type="Gene3D" id="2.40.30.170">
    <property type="match status" value="1"/>
</dbReference>
<evidence type="ECO:0000256" key="2">
    <source>
        <dbReference type="ARBA" id="ARBA00009477"/>
    </source>
</evidence>
<comment type="similarity">
    <text evidence="2 9">Belongs to the membrane fusion protein (MFP) (TC 8.A.1) family.</text>
</comment>
<dbReference type="Pfam" id="PF25994">
    <property type="entry name" value="HH_AprE"/>
    <property type="match status" value="1"/>
</dbReference>
<keyword evidence="6 9" id="KW-0812">Transmembrane</keyword>
<keyword evidence="4 9" id="KW-1003">Cell membrane</keyword>
<dbReference type="GO" id="GO:0005886">
    <property type="term" value="C:plasma membrane"/>
    <property type="evidence" value="ECO:0007669"/>
    <property type="project" value="UniProtKB-SubCell"/>
</dbReference>
<dbReference type="PANTHER" id="PTHR30386">
    <property type="entry name" value="MEMBRANE FUSION SUBUNIT OF EMRAB-TOLC MULTIDRUG EFFLUX PUMP"/>
    <property type="match status" value="1"/>
</dbReference>
<dbReference type="InterPro" id="IPR050739">
    <property type="entry name" value="MFP"/>
</dbReference>
<dbReference type="Proteomes" id="UP000218366">
    <property type="component" value="Unassembled WGS sequence"/>
</dbReference>
<feature type="domain" description="AprE-like long alpha-helical hairpin" evidence="10">
    <location>
        <begin position="112"/>
        <end position="285"/>
    </location>
</feature>
<dbReference type="GO" id="GO:0015031">
    <property type="term" value="P:protein transport"/>
    <property type="evidence" value="ECO:0007669"/>
    <property type="project" value="InterPro"/>
</dbReference>
<evidence type="ECO:0000256" key="8">
    <source>
        <dbReference type="ARBA" id="ARBA00023136"/>
    </source>
</evidence>
<organism evidence="12 13">
    <name type="scientific">Sphingomonas spermidinifaciens</name>
    <dbReference type="NCBI Taxonomy" id="1141889"/>
    <lineage>
        <taxon>Bacteria</taxon>
        <taxon>Pseudomonadati</taxon>
        <taxon>Pseudomonadota</taxon>
        <taxon>Alphaproteobacteria</taxon>
        <taxon>Sphingomonadales</taxon>
        <taxon>Sphingomonadaceae</taxon>
        <taxon>Sphingomonas</taxon>
    </lineage>
</organism>
<evidence type="ECO:0000313" key="12">
    <source>
        <dbReference type="EMBL" id="PCD02442.1"/>
    </source>
</evidence>
<dbReference type="EMBL" id="NWMW01000002">
    <property type="protein sequence ID" value="PCD02442.1"/>
    <property type="molecule type" value="Genomic_DNA"/>
</dbReference>
<evidence type="ECO:0000259" key="11">
    <source>
        <dbReference type="Pfam" id="PF26002"/>
    </source>
</evidence>
<proteinExistence type="inferred from homology"/>
<keyword evidence="3 9" id="KW-0813">Transport</keyword>
<protein>
    <recommendedName>
        <fullName evidence="9">Membrane fusion protein (MFP) family protein</fullName>
    </recommendedName>
</protein>
<dbReference type="InterPro" id="IPR058982">
    <property type="entry name" value="Beta-barrel_AprE"/>
</dbReference>
<keyword evidence="8 9" id="KW-0472">Membrane</keyword>
<evidence type="ECO:0000256" key="4">
    <source>
        <dbReference type="ARBA" id="ARBA00022475"/>
    </source>
</evidence>
<name>A0A2A4B3C0_9SPHN</name>
<gene>
    <name evidence="12" type="ORF">COC42_13555</name>
</gene>
<dbReference type="PRINTS" id="PR01490">
    <property type="entry name" value="RTXTOXIND"/>
</dbReference>
<evidence type="ECO:0000256" key="1">
    <source>
        <dbReference type="ARBA" id="ARBA00004377"/>
    </source>
</evidence>
<dbReference type="InterPro" id="IPR058781">
    <property type="entry name" value="HH_AprE-like"/>
</dbReference>